<dbReference type="EMBL" id="JACAZI010000016">
    <property type="protein sequence ID" value="KAF7343442.1"/>
    <property type="molecule type" value="Genomic_DNA"/>
</dbReference>
<reference evidence="3" key="1">
    <citation type="submission" date="2020-05" db="EMBL/GenBank/DDBJ databases">
        <title>Mycena genomes resolve the evolution of fungal bioluminescence.</title>
        <authorList>
            <person name="Tsai I.J."/>
        </authorList>
    </citation>
    <scope>NUCLEOTIDE SEQUENCE</scope>
    <source>
        <strain evidence="3">CCC161011</strain>
    </source>
</reference>
<feature type="region of interest" description="Disordered" evidence="2">
    <location>
        <begin position="156"/>
        <end position="213"/>
    </location>
</feature>
<feature type="region of interest" description="Disordered" evidence="2">
    <location>
        <begin position="592"/>
        <end position="706"/>
    </location>
</feature>
<feature type="compositionally biased region" description="Basic and acidic residues" evidence="2">
    <location>
        <begin position="243"/>
        <end position="287"/>
    </location>
</feature>
<protein>
    <submittedName>
        <fullName evidence="3">Uncharacterized protein</fullName>
    </submittedName>
</protein>
<evidence type="ECO:0000256" key="2">
    <source>
        <dbReference type="SAM" id="MobiDB-lite"/>
    </source>
</evidence>
<evidence type="ECO:0000313" key="4">
    <source>
        <dbReference type="Proteomes" id="UP000620124"/>
    </source>
</evidence>
<keyword evidence="4" id="KW-1185">Reference proteome</keyword>
<accession>A0A8H6XLW6</accession>
<keyword evidence="1" id="KW-0175">Coiled coil</keyword>
<sequence length="706" mass="78770">MMTLATSFTLLEGRCTIQMAGRSFHRAVTLLDPSMSQMRVCLACLRGGQVLHPLFDQTAMNTVFQSPRHPPEELHMFKQDSKNMMRTVFHWPLPPAAQPGYDGRGVPIAAPSARDERGVPIVAPSAQDERGVPIAAPSARPGYEHGVPVTAPSARPGYDEHGVPGPHPAQSVYDDEGTAFGQPAGRPFPEEGARPLPAPGRFSPRPSVTPFPVDLDRANAEREQLERLAEVENRLQEVAVHAQDAEDQRERDFRRNEEDRERIFMEGEERREAEARERQEAMWKDAEGLGPPPPRPPTVHGDVGDGASIHSVRASEEAASLLATSIKETVEAEREQFAREREEMAAERARLQAERDAARDALMADKEARVLALEEELATLRGELDNEKQLRSTEDAEARERERQALADSGETRAQLGDITNLIQDQREACERKKELMEQRWADKMERREKKDYQLIELRDMVQKIHDDMESDRAKAEEVRLAEEGKPGIEKVIEELTRQNAEQRELLNALSETWRADCTRQHQETIDAVRSTAREQVDFNVQGYLDEFSKALASEVRMLLGEVGKLREERRALQHELGYLLCMKAKYGPGGEFEPDWKPPPGAPGGPPLDPGPPPPPPELPQAKPGWRTVTQRTAAPRKAKKKDAAPPPAAPAPDPRRQVQSWATWQPDPALAPTPPSHEATLLVPDSASPGLFGPRSPRDSRNYG</sequence>
<name>A0A8H6XLW6_9AGAR</name>
<proteinExistence type="predicted"/>
<organism evidence="3 4">
    <name type="scientific">Mycena venus</name>
    <dbReference type="NCBI Taxonomy" id="2733690"/>
    <lineage>
        <taxon>Eukaryota</taxon>
        <taxon>Fungi</taxon>
        <taxon>Dikarya</taxon>
        <taxon>Basidiomycota</taxon>
        <taxon>Agaricomycotina</taxon>
        <taxon>Agaricomycetes</taxon>
        <taxon>Agaricomycetidae</taxon>
        <taxon>Agaricales</taxon>
        <taxon>Marasmiineae</taxon>
        <taxon>Mycenaceae</taxon>
        <taxon>Mycena</taxon>
    </lineage>
</organism>
<dbReference type="Proteomes" id="UP000620124">
    <property type="component" value="Unassembled WGS sequence"/>
</dbReference>
<dbReference type="AlphaFoldDB" id="A0A8H6XLW6"/>
<feature type="region of interest" description="Disordered" evidence="2">
    <location>
        <begin position="239"/>
        <end position="314"/>
    </location>
</feature>
<comment type="caution">
    <text evidence="3">The sequence shown here is derived from an EMBL/GenBank/DDBJ whole genome shotgun (WGS) entry which is preliminary data.</text>
</comment>
<evidence type="ECO:0000313" key="3">
    <source>
        <dbReference type="EMBL" id="KAF7343442.1"/>
    </source>
</evidence>
<dbReference type="OrthoDB" id="2507336at2759"/>
<gene>
    <name evidence="3" type="ORF">MVEN_01777000</name>
</gene>
<feature type="compositionally biased region" description="Pro residues" evidence="2">
    <location>
        <begin position="598"/>
        <end position="620"/>
    </location>
</feature>
<feature type="coiled-coil region" evidence="1">
    <location>
        <begin position="327"/>
        <end position="390"/>
    </location>
</feature>
<evidence type="ECO:0000256" key="1">
    <source>
        <dbReference type="SAM" id="Coils"/>
    </source>
</evidence>